<dbReference type="Gene3D" id="3.40.50.2300">
    <property type="match status" value="2"/>
</dbReference>
<dbReference type="CDD" id="cd01392">
    <property type="entry name" value="HTH_LacI"/>
    <property type="match status" value="1"/>
</dbReference>
<evidence type="ECO:0000256" key="2">
    <source>
        <dbReference type="ARBA" id="ARBA00023125"/>
    </source>
</evidence>
<dbReference type="SUPFAM" id="SSF47413">
    <property type="entry name" value="lambda repressor-like DNA-binding domains"/>
    <property type="match status" value="1"/>
</dbReference>
<keyword evidence="1" id="KW-0805">Transcription regulation</keyword>
<dbReference type="InterPro" id="IPR000843">
    <property type="entry name" value="HTH_LacI"/>
</dbReference>
<dbReference type="GO" id="GO:0003700">
    <property type="term" value="F:DNA-binding transcription factor activity"/>
    <property type="evidence" value="ECO:0007669"/>
    <property type="project" value="TreeGrafter"/>
</dbReference>
<keyword evidence="2" id="KW-0238">DNA-binding</keyword>
<comment type="caution">
    <text evidence="5">The sequence shown here is derived from an EMBL/GenBank/DDBJ whole genome shotgun (WGS) entry which is preliminary data.</text>
</comment>
<keyword evidence="6" id="KW-1185">Reference proteome</keyword>
<dbReference type="InterPro" id="IPR046335">
    <property type="entry name" value="LacI/GalR-like_sensor"/>
</dbReference>
<evidence type="ECO:0000259" key="4">
    <source>
        <dbReference type="PROSITE" id="PS50932"/>
    </source>
</evidence>
<dbReference type="Proteomes" id="UP000478148">
    <property type="component" value="Unassembled WGS sequence"/>
</dbReference>
<dbReference type="InterPro" id="IPR028082">
    <property type="entry name" value="Peripla_BP_I"/>
</dbReference>
<dbReference type="AlphaFoldDB" id="A0A6M1LD98"/>
<keyword evidence="3" id="KW-0804">Transcription</keyword>
<dbReference type="SUPFAM" id="SSF53822">
    <property type="entry name" value="Periplasmic binding protein-like I"/>
    <property type="match status" value="1"/>
</dbReference>
<dbReference type="GO" id="GO:0000976">
    <property type="term" value="F:transcription cis-regulatory region binding"/>
    <property type="evidence" value="ECO:0007669"/>
    <property type="project" value="TreeGrafter"/>
</dbReference>
<dbReference type="PANTHER" id="PTHR30146">
    <property type="entry name" value="LACI-RELATED TRANSCRIPTIONAL REPRESSOR"/>
    <property type="match status" value="1"/>
</dbReference>
<accession>A0A6M1LD98</accession>
<evidence type="ECO:0000313" key="5">
    <source>
        <dbReference type="EMBL" id="NGM16236.1"/>
    </source>
</evidence>
<protein>
    <submittedName>
        <fullName evidence="5">LacI family transcriptional regulator</fullName>
    </submittedName>
</protein>
<dbReference type="PANTHER" id="PTHR30146:SF147">
    <property type="entry name" value="HTH-TYPE TRANSCRIPTIONAL REGULATOR DEGA"/>
    <property type="match status" value="1"/>
</dbReference>
<dbReference type="Gene3D" id="1.10.260.40">
    <property type="entry name" value="lambda repressor-like DNA-binding domains"/>
    <property type="match status" value="1"/>
</dbReference>
<reference evidence="5 6" key="1">
    <citation type="submission" date="2020-02" db="EMBL/GenBank/DDBJ databases">
        <title>Draft Genome Sequence of Verrucosispora sp. Strain CWR15, Isolated from Gulf of Mexico Sponge.</title>
        <authorList>
            <person name="Kennedy S.J."/>
            <person name="Cella E."/>
            <person name="Azarian T."/>
            <person name="Baker B.J."/>
            <person name="Shaw L.N."/>
        </authorList>
    </citation>
    <scope>NUCLEOTIDE SEQUENCE [LARGE SCALE GENOMIC DNA]</scope>
    <source>
        <strain evidence="5 6">CWR15</strain>
    </source>
</reference>
<name>A0A6M1LD98_9ACTN</name>
<evidence type="ECO:0000256" key="3">
    <source>
        <dbReference type="ARBA" id="ARBA00023163"/>
    </source>
</evidence>
<dbReference type="RefSeq" id="WP_164450094.1">
    <property type="nucleotide sequence ID" value="NZ_SAIY01000014.1"/>
</dbReference>
<sequence>MSGVTIYQVAREAGVSPSTVSNFLNGRPGRMLPQTRTRVADAIDRLGYRPNRAARQLRTGRIQVVGLVVPSVANPFWGNFARYLERAALADGYHVLLCNSEREPDRERRYLEELWADGIRGVVLCSSLPSLNHVLPLVEAGLSLVAFDRTAQAGDPGTLVNISVDNVVGAHLATAHLLELGHRRIAFVSGSLRSVNRRERFRGFTDALEQAGLDPAEAIVWSGGAEQEPYGDLDAAGLGRTAAHELLQSDYRPTAIVAINDMCALGISAGIRDAGLRVGEDVSVVGFDDIVLADLAAPPLTTVRQPIGDMAAAAFRHLLSRIDEAEASPSQSLLLRPELVVRASTGPAPEPRE</sequence>
<dbReference type="InterPro" id="IPR010982">
    <property type="entry name" value="Lambda_DNA-bd_dom_sf"/>
</dbReference>
<dbReference type="SMART" id="SM00354">
    <property type="entry name" value="HTH_LACI"/>
    <property type="match status" value="1"/>
</dbReference>
<proteinExistence type="predicted"/>
<organism evidence="5 6">
    <name type="scientific">Verrucosispora sioxanthis</name>
    <dbReference type="NCBI Taxonomy" id="2499994"/>
    <lineage>
        <taxon>Bacteria</taxon>
        <taxon>Bacillati</taxon>
        <taxon>Actinomycetota</taxon>
        <taxon>Actinomycetes</taxon>
        <taxon>Micromonosporales</taxon>
        <taxon>Micromonosporaceae</taxon>
        <taxon>Micromonospora</taxon>
    </lineage>
</organism>
<feature type="domain" description="HTH lacI-type" evidence="4">
    <location>
        <begin position="4"/>
        <end position="59"/>
    </location>
</feature>
<dbReference type="PROSITE" id="PS50932">
    <property type="entry name" value="HTH_LACI_2"/>
    <property type="match status" value="1"/>
</dbReference>
<dbReference type="Pfam" id="PF00356">
    <property type="entry name" value="LacI"/>
    <property type="match status" value="1"/>
</dbReference>
<dbReference type="Pfam" id="PF13377">
    <property type="entry name" value="Peripla_BP_3"/>
    <property type="match status" value="1"/>
</dbReference>
<evidence type="ECO:0000313" key="6">
    <source>
        <dbReference type="Proteomes" id="UP000478148"/>
    </source>
</evidence>
<evidence type="ECO:0000256" key="1">
    <source>
        <dbReference type="ARBA" id="ARBA00023015"/>
    </source>
</evidence>
<gene>
    <name evidence="5" type="ORF">ENC19_28260</name>
</gene>
<dbReference type="EMBL" id="SAIY01000014">
    <property type="protein sequence ID" value="NGM16236.1"/>
    <property type="molecule type" value="Genomic_DNA"/>
</dbReference>